<accession>B2VWN9</accession>
<organism evidence="2 3">
    <name type="scientific">Pyrenophora tritici-repentis (strain Pt-1C-BFP)</name>
    <name type="common">Wheat tan spot fungus</name>
    <name type="synonym">Drechslera tritici-repentis</name>
    <dbReference type="NCBI Taxonomy" id="426418"/>
    <lineage>
        <taxon>Eukaryota</taxon>
        <taxon>Fungi</taxon>
        <taxon>Dikarya</taxon>
        <taxon>Ascomycota</taxon>
        <taxon>Pezizomycotina</taxon>
        <taxon>Dothideomycetes</taxon>
        <taxon>Pleosporomycetidae</taxon>
        <taxon>Pleosporales</taxon>
        <taxon>Pleosporineae</taxon>
        <taxon>Pleosporaceae</taxon>
        <taxon>Pyrenophora</taxon>
    </lineage>
</organism>
<dbReference type="PANTHER" id="PTHR17901:SF14">
    <property type="entry name" value="MAGNESIUM-DEPENDENT PHOSPHATASE 1"/>
    <property type="match status" value="1"/>
</dbReference>
<evidence type="ECO:0000313" key="3">
    <source>
        <dbReference type="Proteomes" id="UP000001471"/>
    </source>
</evidence>
<dbReference type="FunCoup" id="B2VWN9">
    <property type="interactions" value="180"/>
</dbReference>
<dbReference type="OrthoDB" id="2865258at2759"/>
<dbReference type="InterPro" id="IPR010036">
    <property type="entry name" value="MDP_1_eu_arc"/>
</dbReference>
<dbReference type="EMBL" id="DS231615">
    <property type="protein sequence ID" value="EDU41039.1"/>
    <property type="molecule type" value="Genomic_DNA"/>
</dbReference>
<dbReference type="InParanoid" id="B2VWN9"/>
<protein>
    <submittedName>
        <fullName evidence="2">Magnesium dependent phosphatase 1</fullName>
    </submittedName>
</protein>
<dbReference type="KEGG" id="ptrr:6338578"/>
<dbReference type="Proteomes" id="UP000001471">
    <property type="component" value="Unassembled WGS sequence"/>
</dbReference>
<feature type="compositionally biased region" description="Low complexity" evidence="1">
    <location>
        <begin position="8"/>
        <end position="20"/>
    </location>
</feature>
<name>B2VWN9_PYRTR</name>
<dbReference type="HOGENOM" id="CLU_071162_0_0_1"/>
<dbReference type="STRING" id="426418.B2VWN9"/>
<dbReference type="InterPro" id="IPR023214">
    <property type="entry name" value="HAD_sf"/>
</dbReference>
<dbReference type="AlphaFoldDB" id="B2VWN9"/>
<dbReference type="GO" id="GO:0003993">
    <property type="term" value="F:acid phosphatase activity"/>
    <property type="evidence" value="ECO:0007669"/>
    <property type="project" value="TreeGrafter"/>
</dbReference>
<dbReference type="GeneID" id="6338578"/>
<proteinExistence type="predicted"/>
<sequence length="189" mass="21300">MPRRHHASLSTDTPSTGTTTANAEKVSWPSTFTDGQPLPKIFVFDLDYTLWPFWVDTHVAGPLKAVEGGLKKNILIAAASRTSAPDLGREMLKLLRIPRTSGSSRSAIEYFDHLQIYPGSKTTHFQRIHRDSGIEYEDMLFFDDESRNKNVEVLGVTMQLIKDGVTRDEIDRGVQAWRKRHGKTKATDS</sequence>
<dbReference type="PANTHER" id="PTHR17901">
    <property type="entry name" value="MAGNESIUM-DEPENDENT PHOSPHATASE 1 MDP1"/>
    <property type="match status" value="1"/>
</dbReference>
<dbReference type="InterPro" id="IPR036412">
    <property type="entry name" value="HAD-like_sf"/>
</dbReference>
<dbReference type="SUPFAM" id="SSF56784">
    <property type="entry name" value="HAD-like"/>
    <property type="match status" value="1"/>
</dbReference>
<evidence type="ECO:0000256" key="1">
    <source>
        <dbReference type="SAM" id="MobiDB-lite"/>
    </source>
</evidence>
<dbReference type="eggNOG" id="KOG4549">
    <property type="taxonomic scope" value="Eukaryota"/>
</dbReference>
<gene>
    <name evidence="2" type="ORF">PTRG_01601</name>
</gene>
<reference evidence="3" key="1">
    <citation type="journal article" date="2013" name="G3 (Bethesda)">
        <title>Comparative genomics of a plant-pathogenic fungus, Pyrenophora tritici-repentis, reveals transduplication and the impact of repeat elements on pathogenicity and population divergence.</title>
        <authorList>
            <person name="Manning V.A."/>
            <person name="Pandelova I."/>
            <person name="Dhillon B."/>
            <person name="Wilhelm L.J."/>
            <person name="Goodwin S.B."/>
            <person name="Berlin A.M."/>
            <person name="Figueroa M."/>
            <person name="Freitag M."/>
            <person name="Hane J.K."/>
            <person name="Henrissat B."/>
            <person name="Holman W.H."/>
            <person name="Kodira C.D."/>
            <person name="Martin J."/>
            <person name="Oliver R.P."/>
            <person name="Robbertse B."/>
            <person name="Schackwitz W."/>
            <person name="Schwartz D.C."/>
            <person name="Spatafora J.W."/>
            <person name="Turgeon B.G."/>
            <person name="Yandava C."/>
            <person name="Young S."/>
            <person name="Zhou S."/>
            <person name="Zeng Q."/>
            <person name="Grigoriev I.V."/>
            <person name="Ma L.-J."/>
            <person name="Ciuffetti L.M."/>
        </authorList>
    </citation>
    <scope>NUCLEOTIDE SEQUENCE [LARGE SCALE GENOMIC DNA]</scope>
    <source>
        <strain evidence="3">Pt-1C-BFP</strain>
    </source>
</reference>
<dbReference type="Gene3D" id="3.40.50.1000">
    <property type="entry name" value="HAD superfamily/HAD-like"/>
    <property type="match status" value="1"/>
</dbReference>
<evidence type="ECO:0000313" key="2">
    <source>
        <dbReference type="EMBL" id="EDU41039.1"/>
    </source>
</evidence>
<dbReference type="RefSeq" id="XP_001931934.2">
    <property type="nucleotide sequence ID" value="XM_001931899.2"/>
</dbReference>
<dbReference type="Pfam" id="PF12689">
    <property type="entry name" value="Acid_PPase"/>
    <property type="match status" value="2"/>
</dbReference>
<dbReference type="OMA" id="VCCARVE"/>
<feature type="region of interest" description="Disordered" evidence="1">
    <location>
        <begin position="1"/>
        <end position="29"/>
    </location>
</feature>